<sequence>MRIDDYVAELSGALSGPHGPKRDLVVEARDSLVDAADALEAEGVDRAEAERLAVAEFGEIREVAPGYQAELTAVSGRRLGVLLFVSVPITVAMWSVLWRLHPATDDAWLNQPAWFMPVSRLLDVIQLGLGLYGGLVLFALSRGARWIRRPRLAIRSMAVLVWVTLPATGGLALLLSYGASAPNTLDALPTVLANLVTSAMWGLQIYCATRCLSLTRSPAR</sequence>
<dbReference type="InterPro" id="IPR047928">
    <property type="entry name" value="Perm_prefix_1"/>
</dbReference>
<feature type="transmembrane region" description="Helical" evidence="1">
    <location>
        <begin position="79"/>
        <end position="101"/>
    </location>
</feature>
<evidence type="ECO:0000256" key="1">
    <source>
        <dbReference type="SAM" id="Phobius"/>
    </source>
</evidence>
<name>A0A2W2DZK0_9ACTN</name>
<proteinExistence type="predicted"/>
<keyword evidence="1" id="KW-0472">Membrane</keyword>
<reference evidence="2 3" key="1">
    <citation type="submission" date="2018-01" db="EMBL/GenBank/DDBJ databases">
        <title>Draft genome sequence of Nonomuraea sp. KC333.</title>
        <authorList>
            <person name="Sahin N."/>
            <person name="Saygin H."/>
            <person name="Ay H."/>
        </authorList>
    </citation>
    <scope>NUCLEOTIDE SEQUENCE [LARGE SCALE GENOMIC DNA]</scope>
    <source>
        <strain evidence="2 3">KC333</strain>
    </source>
</reference>
<keyword evidence="1" id="KW-1133">Transmembrane helix</keyword>
<dbReference type="OrthoDB" id="5187995at2"/>
<evidence type="ECO:0000313" key="2">
    <source>
        <dbReference type="EMBL" id="PZG15491.1"/>
    </source>
</evidence>
<feature type="transmembrane region" description="Helical" evidence="1">
    <location>
        <begin position="187"/>
        <end position="207"/>
    </location>
</feature>
<dbReference type="NCBIfam" id="NF038403">
    <property type="entry name" value="perm_prefix_1"/>
    <property type="match status" value="1"/>
</dbReference>
<protein>
    <submittedName>
        <fullName evidence="2">Uncharacterized protein</fullName>
    </submittedName>
</protein>
<accession>A0A2W2DZK0</accession>
<keyword evidence="3" id="KW-1185">Reference proteome</keyword>
<dbReference type="EMBL" id="POUD01000104">
    <property type="protein sequence ID" value="PZG15491.1"/>
    <property type="molecule type" value="Genomic_DNA"/>
</dbReference>
<gene>
    <name evidence="2" type="ORF">C1J01_23895</name>
</gene>
<evidence type="ECO:0000313" key="3">
    <source>
        <dbReference type="Proteomes" id="UP000249304"/>
    </source>
</evidence>
<dbReference type="Proteomes" id="UP000249304">
    <property type="component" value="Unassembled WGS sequence"/>
</dbReference>
<dbReference type="RefSeq" id="WP_111181220.1">
    <property type="nucleotide sequence ID" value="NZ_POUD01000104.1"/>
</dbReference>
<feature type="transmembrane region" description="Helical" evidence="1">
    <location>
        <begin position="152"/>
        <end position="175"/>
    </location>
</feature>
<organism evidence="2 3">
    <name type="scientific">Nonomuraea aridisoli</name>
    <dbReference type="NCBI Taxonomy" id="2070368"/>
    <lineage>
        <taxon>Bacteria</taxon>
        <taxon>Bacillati</taxon>
        <taxon>Actinomycetota</taxon>
        <taxon>Actinomycetes</taxon>
        <taxon>Streptosporangiales</taxon>
        <taxon>Streptosporangiaceae</taxon>
        <taxon>Nonomuraea</taxon>
    </lineage>
</organism>
<feature type="transmembrane region" description="Helical" evidence="1">
    <location>
        <begin position="121"/>
        <end position="140"/>
    </location>
</feature>
<dbReference type="AlphaFoldDB" id="A0A2W2DZK0"/>
<comment type="caution">
    <text evidence="2">The sequence shown here is derived from an EMBL/GenBank/DDBJ whole genome shotgun (WGS) entry which is preliminary data.</text>
</comment>
<keyword evidence="1" id="KW-0812">Transmembrane</keyword>